<accession>A0A1I0ISG1</accession>
<feature type="chain" id="PRO_5011686576" evidence="2">
    <location>
        <begin position="36"/>
        <end position="407"/>
    </location>
</feature>
<dbReference type="Gene3D" id="2.40.160.10">
    <property type="entry name" value="Porin"/>
    <property type="match status" value="1"/>
</dbReference>
<gene>
    <name evidence="3" type="ORF">SAMN05443639_106214</name>
</gene>
<evidence type="ECO:0000256" key="1">
    <source>
        <dbReference type="SAM" id="MobiDB-lite"/>
    </source>
</evidence>
<keyword evidence="4" id="KW-1185">Reference proteome</keyword>
<name>A0A1I0ISG1_9BACT</name>
<dbReference type="AlphaFoldDB" id="A0A1I0ISG1"/>
<dbReference type="RefSeq" id="WP_093520415.1">
    <property type="nucleotide sequence ID" value="NZ_FOIJ01000006.1"/>
</dbReference>
<evidence type="ECO:0000313" key="3">
    <source>
        <dbReference type="EMBL" id="SET99387.1"/>
    </source>
</evidence>
<evidence type="ECO:0000256" key="2">
    <source>
        <dbReference type="SAM" id="SignalP"/>
    </source>
</evidence>
<dbReference type="EMBL" id="FOIJ01000006">
    <property type="protein sequence ID" value="SET99387.1"/>
    <property type="molecule type" value="Genomic_DNA"/>
</dbReference>
<sequence length="407" mass="44242">MPVPRLPAVSRMPARIPWVPALLAGVLLAGTSVRAQPAGPEEDPPAEASPPPAKPLKPREPHNETESGGDITSELPLRLGSVEVGGRLSLRETLVKPQVGDWAGELALGTARLEFTYRWKKRVRAVVEFDAQDLQTGDSSLKDAFVWLKASKAVSFRAGHFKVPLSLIELESGARLPLVRRGLLRDVLDDALGLSGRRYGAQLEWKCAGCSQDLRLRVGAWQARDLEDDVSVSKGLGLTPALRGTWAAGNLEVGLSALYQPEGASEFGDRNGWTAGLDAHHELPLGPSALRTWAEVLLGKASALTTTEGRFLTGRLLAAWRLGGALRGEAYVEPFLMASALEPDLERDGDWLWEGVGGLNAGQWRLWRLQTQFELRRKSDGTPAELTALKKNLASRRALLVQLEVSF</sequence>
<reference evidence="4" key="1">
    <citation type="submission" date="2016-10" db="EMBL/GenBank/DDBJ databases">
        <authorList>
            <person name="Varghese N."/>
            <person name="Submissions S."/>
        </authorList>
    </citation>
    <scope>NUCLEOTIDE SEQUENCE [LARGE SCALE GENOMIC DNA]</scope>
    <source>
        <strain evidence="4">DSM 16858</strain>
    </source>
</reference>
<protein>
    <submittedName>
        <fullName evidence="3">Phosphate-selective porin O and P</fullName>
    </submittedName>
</protein>
<keyword evidence="2" id="KW-0732">Signal</keyword>
<organism evidence="3 4">
    <name type="scientific">Stigmatella erecta</name>
    <dbReference type="NCBI Taxonomy" id="83460"/>
    <lineage>
        <taxon>Bacteria</taxon>
        <taxon>Pseudomonadati</taxon>
        <taxon>Myxococcota</taxon>
        <taxon>Myxococcia</taxon>
        <taxon>Myxococcales</taxon>
        <taxon>Cystobacterineae</taxon>
        <taxon>Archangiaceae</taxon>
        <taxon>Stigmatella</taxon>
    </lineage>
</organism>
<dbReference type="InterPro" id="IPR023614">
    <property type="entry name" value="Porin_dom_sf"/>
</dbReference>
<evidence type="ECO:0000313" key="4">
    <source>
        <dbReference type="Proteomes" id="UP000199181"/>
    </source>
</evidence>
<dbReference type="InterPro" id="IPR010870">
    <property type="entry name" value="Porin_O/P"/>
</dbReference>
<feature type="region of interest" description="Disordered" evidence="1">
    <location>
        <begin position="35"/>
        <end position="74"/>
    </location>
</feature>
<feature type="signal peptide" evidence="2">
    <location>
        <begin position="1"/>
        <end position="35"/>
    </location>
</feature>
<dbReference type="Proteomes" id="UP000199181">
    <property type="component" value="Unassembled WGS sequence"/>
</dbReference>
<dbReference type="Pfam" id="PF07396">
    <property type="entry name" value="Porin_O_P"/>
    <property type="match status" value="1"/>
</dbReference>
<dbReference type="SUPFAM" id="SSF56935">
    <property type="entry name" value="Porins"/>
    <property type="match status" value="1"/>
</dbReference>
<proteinExistence type="predicted"/>